<feature type="domain" description="Bacteriophage T5 Orf172 DNA-binding" evidence="1">
    <location>
        <begin position="86"/>
        <end position="159"/>
    </location>
</feature>
<comment type="caution">
    <text evidence="2">The sequence shown here is derived from an EMBL/GenBank/DDBJ whole genome shotgun (WGS) entry which is preliminary data.</text>
</comment>
<name>A0AAP6ZQR0_9VIBR</name>
<sequence length="163" mass="18788">MTFRKNWLKQIDEACHSSFKSPYDLQEHLDKIASALHEITRDTGESYPWLETMLTQSVMYNSLQAVKEHGQSKLLDSDTSVYLIKAVDSKIYKIGVTTEIDKRIKALQNFHHERLELIASGKGGKKLEKELHKQFAHLQVKGEWFKLSDKELDEIVSLLSRAS</sequence>
<dbReference type="Proteomes" id="UP000576645">
    <property type="component" value="Unassembled WGS sequence"/>
</dbReference>
<dbReference type="EMBL" id="VTXP01000003">
    <property type="protein sequence ID" value="NOJ22154.1"/>
    <property type="molecule type" value="Genomic_DNA"/>
</dbReference>
<evidence type="ECO:0000259" key="1">
    <source>
        <dbReference type="SMART" id="SM00974"/>
    </source>
</evidence>
<evidence type="ECO:0000313" key="2">
    <source>
        <dbReference type="EMBL" id="NOJ22154.1"/>
    </source>
</evidence>
<proteinExistence type="predicted"/>
<protein>
    <submittedName>
        <fullName evidence="2">GIY-YIG nuclease family protein</fullName>
    </submittedName>
</protein>
<dbReference type="RefSeq" id="WP_171352081.1">
    <property type="nucleotide sequence ID" value="NZ_VTXP01000003.1"/>
</dbReference>
<accession>A0AAP6ZQR0</accession>
<dbReference type="Pfam" id="PF13455">
    <property type="entry name" value="MUG113"/>
    <property type="match status" value="1"/>
</dbReference>
<reference evidence="2 3" key="1">
    <citation type="submission" date="2019-09" db="EMBL/GenBank/DDBJ databases">
        <title>Draft genome sequencing and comparative genomics of hatchery-associated Vibrios.</title>
        <authorList>
            <person name="Kehlet-Delgado H."/>
            <person name="Mueller R.S."/>
        </authorList>
    </citation>
    <scope>NUCLEOTIDE SEQUENCE [LARGE SCALE GENOMIC DNA]</scope>
    <source>
        <strain evidence="2 3">09-121-3</strain>
    </source>
</reference>
<gene>
    <name evidence="2" type="ORF">F0238_05330</name>
</gene>
<organism evidence="2 3">
    <name type="scientific">Vibrio coralliilyticus</name>
    <dbReference type="NCBI Taxonomy" id="190893"/>
    <lineage>
        <taxon>Bacteria</taxon>
        <taxon>Pseudomonadati</taxon>
        <taxon>Pseudomonadota</taxon>
        <taxon>Gammaproteobacteria</taxon>
        <taxon>Vibrionales</taxon>
        <taxon>Vibrionaceae</taxon>
        <taxon>Vibrio</taxon>
    </lineage>
</organism>
<dbReference type="AlphaFoldDB" id="A0AAP6ZQR0"/>
<dbReference type="SMART" id="SM00974">
    <property type="entry name" value="T5orf172"/>
    <property type="match status" value="1"/>
</dbReference>
<dbReference type="InterPro" id="IPR018306">
    <property type="entry name" value="Phage_T5_Orf172_DNA-bd"/>
</dbReference>
<evidence type="ECO:0000313" key="3">
    <source>
        <dbReference type="Proteomes" id="UP000576645"/>
    </source>
</evidence>